<dbReference type="EnsemblMetazoa" id="XM_004930911.3">
    <property type="protein sequence ID" value="XP_004930968.1"/>
    <property type="gene ID" value="LOC101738994"/>
</dbReference>
<name>A0A8R1WJU8_BOMMO</name>
<evidence type="ECO:0000256" key="1">
    <source>
        <dbReference type="SAM" id="Phobius"/>
    </source>
</evidence>
<organism evidence="2 3">
    <name type="scientific">Bombyx mori</name>
    <name type="common">Silk moth</name>
    <dbReference type="NCBI Taxonomy" id="7091"/>
    <lineage>
        <taxon>Eukaryota</taxon>
        <taxon>Metazoa</taxon>
        <taxon>Ecdysozoa</taxon>
        <taxon>Arthropoda</taxon>
        <taxon>Hexapoda</taxon>
        <taxon>Insecta</taxon>
        <taxon>Pterygota</taxon>
        <taxon>Neoptera</taxon>
        <taxon>Endopterygota</taxon>
        <taxon>Lepidoptera</taxon>
        <taxon>Glossata</taxon>
        <taxon>Ditrysia</taxon>
        <taxon>Bombycoidea</taxon>
        <taxon>Bombycidae</taxon>
        <taxon>Bombycinae</taxon>
        <taxon>Bombyx</taxon>
    </lineage>
</organism>
<evidence type="ECO:0000313" key="3">
    <source>
        <dbReference type="Proteomes" id="UP000005204"/>
    </source>
</evidence>
<reference evidence="2" key="2">
    <citation type="submission" date="2022-06" db="UniProtKB">
        <authorList>
            <consortium name="EnsemblMetazoa"/>
        </authorList>
    </citation>
    <scope>IDENTIFICATION</scope>
    <source>
        <strain evidence="2">p50T (Dazao)</strain>
    </source>
</reference>
<keyword evidence="3" id="KW-1185">Reference proteome</keyword>
<evidence type="ECO:0000313" key="2">
    <source>
        <dbReference type="EnsemblMetazoa" id="XP_004930968.1"/>
    </source>
</evidence>
<proteinExistence type="predicted"/>
<dbReference type="GeneID" id="101738994"/>
<keyword evidence="1" id="KW-1133">Transmembrane helix</keyword>
<sequence>MSDNNDCDAAAVFLAVLVFALPLTLLIPGFSVWNVVPKFRVTRFHFVSQDVTWLQINAGIITVLTIFFCLYLEIRKRKLDDMVENVLTVSQATDATLEVERGRQAAAVKVCVELLDASTEHYEQLALLRDELQKRNVMKRQYPPAIELSSSEMCA</sequence>
<dbReference type="Proteomes" id="UP000005204">
    <property type="component" value="Unassembled WGS sequence"/>
</dbReference>
<dbReference type="AlphaFoldDB" id="A0A8R1WJU8"/>
<feature type="transmembrane region" description="Helical" evidence="1">
    <location>
        <begin position="53"/>
        <end position="72"/>
    </location>
</feature>
<reference evidence="3" key="1">
    <citation type="journal article" date="2008" name="Insect Biochem. Mol. Biol.">
        <title>The genome of a lepidopteran model insect, the silkworm Bombyx mori.</title>
        <authorList>
            <consortium name="International Silkworm Genome Consortium"/>
        </authorList>
    </citation>
    <scope>NUCLEOTIDE SEQUENCE [LARGE SCALE GENOMIC DNA]</scope>
    <source>
        <strain evidence="3">p50T</strain>
    </source>
</reference>
<protein>
    <submittedName>
        <fullName evidence="2">Uncharacterized protein</fullName>
    </submittedName>
</protein>
<keyword evidence="1" id="KW-0472">Membrane</keyword>
<dbReference type="RefSeq" id="XP_004930968.1">
    <property type="nucleotide sequence ID" value="XM_004930911.3"/>
</dbReference>
<dbReference type="KEGG" id="bmor:101738994"/>
<keyword evidence="1" id="KW-0812">Transmembrane</keyword>
<accession>A0A8R1WJU8</accession>
<dbReference type="OrthoDB" id="7253567at2759"/>
<feature type="transmembrane region" description="Helical" evidence="1">
    <location>
        <begin position="12"/>
        <end position="33"/>
    </location>
</feature>